<evidence type="ECO:0000313" key="3">
    <source>
        <dbReference type="Proteomes" id="UP000182114"/>
    </source>
</evidence>
<sequence>MKHIFIALTALIMTSSAYSQFQVSASTGYAVGSAGMKLGEITTVSETGANVENSYGSYGEGVNFQIRGTYFFNDTFGADVSLGYLHGSDQDVTVVNSTSQQVNAIARARAFGGSASLVYKFNNNVFGRIGGLFKVAGKTEAVVYNKAVFTDQEAEAQNLPSGSYSETNYKEDFHGHFPIGLVAALGYNYELSPNLSLFAEAEYYGISLKRKDSEISEFNTDIVLPDGTVAAAGVFSIDNLPDGTNKKTTYVDNLSSSDTDTTKRLSQKVPYSSFGINFGITYKFKPSAAKE</sequence>
<protein>
    <submittedName>
        <fullName evidence="2">Uncharacterized protein</fullName>
    </submittedName>
</protein>
<dbReference type="GeneID" id="78062206"/>
<reference evidence="3" key="1">
    <citation type="submission" date="2016-10" db="EMBL/GenBank/DDBJ databases">
        <authorList>
            <person name="Varghese N."/>
            <person name="Submissions S."/>
        </authorList>
    </citation>
    <scope>NUCLEOTIDE SEQUENCE [LARGE SCALE GENOMIC DNA]</scope>
    <source>
        <strain evidence="3">DSM 24729</strain>
    </source>
</reference>
<keyword evidence="3" id="KW-1185">Reference proteome</keyword>
<name>A0A1G7HUL8_9FLAO</name>
<gene>
    <name evidence="2" type="ORF">SAMN04487992_106273</name>
</gene>
<feature type="chain" id="PRO_5010367231" evidence="1">
    <location>
        <begin position="20"/>
        <end position="291"/>
    </location>
</feature>
<dbReference type="Gene3D" id="2.40.160.20">
    <property type="match status" value="1"/>
</dbReference>
<organism evidence="2 3">
    <name type="scientific">Cellulophaga baltica</name>
    <dbReference type="NCBI Taxonomy" id="76594"/>
    <lineage>
        <taxon>Bacteria</taxon>
        <taxon>Pseudomonadati</taxon>
        <taxon>Bacteroidota</taxon>
        <taxon>Flavobacteriia</taxon>
        <taxon>Flavobacteriales</taxon>
        <taxon>Flavobacteriaceae</taxon>
        <taxon>Cellulophaga</taxon>
    </lineage>
</organism>
<dbReference type="InterPro" id="IPR011250">
    <property type="entry name" value="OMP/PagP_B-barrel"/>
</dbReference>
<dbReference type="AlphaFoldDB" id="A0A1G7HUL8"/>
<evidence type="ECO:0000313" key="2">
    <source>
        <dbReference type="EMBL" id="SDF03976.1"/>
    </source>
</evidence>
<dbReference type="EMBL" id="FNBD01000006">
    <property type="protein sequence ID" value="SDF03976.1"/>
    <property type="molecule type" value="Genomic_DNA"/>
</dbReference>
<dbReference type="SUPFAM" id="SSF56925">
    <property type="entry name" value="OMPA-like"/>
    <property type="match status" value="1"/>
</dbReference>
<feature type="signal peptide" evidence="1">
    <location>
        <begin position="1"/>
        <end position="19"/>
    </location>
</feature>
<accession>A0A1G7HUL8</accession>
<evidence type="ECO:0000256" key="1">
    <source>
        <dbReference type="SAM" id="SignalP"/>
    </source>
</evidence>
<keyword evidence="1" id="KW-0732">Signal</keyword>
<dbReference type="RefSeq" id="WP_029446648.1">
    <property type="nucleotide sequence ID" value="NZ_CANLMK010000002.1"/>
</dbReference>
<dbReference type="eggNOG" id="COG3637">
    <property type="taxonomic scope" value="Bacteria"/>
</dbReference>
<proteinExistence type="predicted"/>
<dbReference type="Proteomes" id="UP000182114">
    <property type="component" value="Unassembled WGS sequence"/>
</dbReference>